<dbReference type="InterPro" id="IPR011320">
    <property type="entry name" value="RNase_H1_N"/>
</dbReference>
<organism evidence="3 4">
    <name type="scientific">Gymnopus androsaceus JB14</name>
    <dbReference type="NCBI Taxonomy" id="1447944"/>
    <lineage>
        <taxon>Eukaryota</taxon>
        <taxon>Fungi</taxon>
        <taxon>Dikarya</taxon>
        <taxon>Basidiomycota</taxon>
        <taxon>Agaricomycotina</taxon>
        <taxon>Agaricomycetes</taxon>
        <taxon>Agaricomycetidae</taxon>
        <taxon>Agaricales</taxon>
        <taxon>Marasmiineae</taxon>
        <taxon>Omphalotaceae</taxon>
        <taxon>Gymnopus</taxon>
    </lineage>
</organism>
<reference evidence="3" key="1">
    <citation type="journal article" date="2019" name="Environ. Microbiol.">
        <title>Fungal ecological strategies reflected in gene transcription - a case study of two litter decomposers.</title>
        <authorList>
            <person name="Barbi F."/>
            <person name="Kohler A."/>
            <person name="Barry K."/>
            <person name="Baskaran P."/>
            <person name="Daum C."/>
            <person name="Fauchery L."/>
            <person name="Ihrmark K."/>
            <person name="Kuo A."/>
            <person name="LaButti K."/>
            <person name="Lipzen A."/>
            <person name="Morin E."/>
            <person name="Grigoriev I.V."/>
            <person name="Henrissat B."/>
            <person name="Lindahl B."/>
            <person name="Martin F."/>
        </authorList>
    </citation>
    <scope>NUCLEOTIDE SEQUENCE</scope>
    <source>
        <strain evidence="3">JB14</strain>
    </source>
</reference>
<dbReference type="InterPro" id="IPR037056">
    <property type="entry name" value="RNase_H1_N_sf"/>
</dbReference>
<evidence type="ECO:0000313" key="3">
    <source>
        <dbReference type="EMBL" id="KAE9383348.1"/>
    </source>
</evidence>
<dbReference type="AlphaFoldDB" id="A0A6A4GD71"/>
<dbReference type="SUPFAM" id="SSF55658">
    <property type="entry name" value="L9 N-domain-like"/>
    <property type="match status" value="1"/>
</dbReference>
<dbReference type="Gene3D" id="3.40.970.10">
    <property type="entry name" value="Ribonuclease H1, N-terminal domain"/>
    <property type="match status" value="1"/>
</dbReference>
<feature type="region of interest" description="Disordered" evidence="1">
    <location>
        <begin position="32"/>
        <end position="143"/>
    </location>
</feature>
<keyword evidence="4" id="KW-1185">Reference proteome</keyword>
<sequence>MVQTVRTRVDWSDGSFTDVEITRSVTRNTITTRTFTTPAQPSDSTRGYTTSPATYTENVSPAAPPTPRSGTSTASPRTPSTPRTNAAPPPSPASPRIARTYHRPPSSPASSRTPSTSNHAVGSPTRDHEQAPSLTSSSVSSASSLTSSAAGRIANTAIPHPQDLVQPQRANGSKFYVVFSGSRVGIFGNWHGEAKLYTHGISGSHHKGFNRWSDAYQAYHDAYFGHAGAPGLTVTPGTDNLADMLSEIDFEE</sequence>
<name>A0A6A4GD71_9AGAR</name>
<feature type="compositionally biased region" description="Low complexity" evidence="1">
    <location>
        <begin position="68"/>
        <end position="86"/>
    </location>
</feature>
<feature type="compositionally biased region" description="Low complexity" evidence="1">
    <location>
        <begin position="108"/>
        <end position="117"/>
    </location>
</feature>
<evidence type="ECO:0000256" key="1">
    <source>
        <dbReference type="SAM" id="MobiDB-lite"/>
    </source>
</evidence>
<dbReference type="OrthoDB" id="2675575at2759"/>
<feature type="compositionally biased region" description="Low complexity" evidence="1">
    <location>
        <begin position="133"/>
        <end position="143"/>
    </location>
</feature>
<dbReference type="Proteomes" id="UP000799118">
    <property type="component" value="Unassembled WGS sequence"/>
</dbReference>
<accession>A0A6A4GD71</accession>
<evidence type="ECO:0000313" key="4">
    <source>
        <dbReference type="Proteomes" id="UP000799118"/>
    </source>
</evidence>
<feature type="compositionally biased region" description="Polar residues" evidence="1">
    <location>
        <begin position="38"/>
        <end position="59"/>
    </location>
</feature>
<gene>
    <name evidence="3" type="ORF">BT96DRAFT_1009324</name>
</gene>
<dbReference type="InterPro" id="IPR009027">
    <property type="entry name" value="Ribosomal_bL9/RNase_H1_N"/>
</dbReference>
<dbReference type="EMBL" id="ML770538">
    <property type="protein sequence ID" value="KAE9383348.1"/>
    <property type="molecule type" value="Genomic_DNA"/>
</dbReference>
<feature type="domain" description="Ribonuclease H1 N-terminal" evidence="2">
    <location>
        <begin position="174"/>
        <end position="217"/>
    </location>
</feature>
<proteinExistence type="predicted"/>
<dbReference type="Pfam" id="PF01693">
    <property type="entry name" value="Cauli_VI"/>
    <property type="match status" value="1"/>
</dbReference>
<protein>
    <recommendedName>
        <fullName evidence="2">Ribonuclease H1 N-terminal domain-containing protein</fullName>
    </recommendedName>
</protein>
<evidence type="ECO:0000259" key="2">
    <source>
        <dbReference type="Pfam" id="PF01693"/>
    </source>
</evidence>